<dbReference type="GO" id="GO:0046872">
    <property type="term" value="F:metal ion binding"/>
    <property type="evidence" value="ECO:0007669"/>
    <property type="project" value="UniProtKB-KW"/>
</dbReference>
<feature type="compositionally biased region" description="Basic and acidic residues" evidence="3">
    <location>
        <begin position="71"/>
        <end position="94"/>
    </location>
</feature>
<dbReference type="PROSITE" id="PS51257">
    <property type="entry name" value="PROKAR_LIPOPROTEIN"/>
    <property type="match status" value="1"/>
</dbReference>
<dbReference type="eggNOG" id="COG0726">
    <property type="taxonomic scope" value="Bacteria"/>
</dbReference>
<dbReference type="KEGG" id="aoe:Clos_2108"/>
<dbReference type="PROSITE" id="PS51677">
    <property type="entry name" value="NODB"/>
    <property type="match status" value="1"/>
</dbReference>
<dbReference type="AlphaFoldDB" id="A8MIL2"/>
<evidence type="ECO:0000256" key="1">
    <source>
        <dbReference type="ARBA" id="ARBA00022723"/>
    </source>
</evidence>
<keyword evidence="2" id="KW-0378">Hydrolase</keyword>
<feature type="domain" description="NodB homology" evidence="4">
    <location>
        <begin position="102"/>
        <end position="284"/>
    </location>
</feature>
<organism evidence="5 6">
    <name type="scientific">Alkaliphilus oremlandii (strain OhILAs)</name>
    <name type="common">Clostridium oremlandii (strain OhILAs)</name>
    <dbReference type="NCBI Taxonomy" id="350688"/>
    <lineage>
        <taxon>Bacteria</taxon>
        <taxon>Bacillati</taxon>
        <taxon>Bacillota</taxon>
        <taxon>Clostridia</taxon>
        <taxon>Peptostreptococcales</taxon>
        <taxon>Natronincolaceae</taxon>
        <taxon>Alkaliphilus</taxon>
    </lineage>
</organism>
<evidence type="ECO:0000259" key="4">
    <source>
        <dbReference type="PROSITE" id="PS51677"/>
    </source>
</evidence>
<keyword evidence="1" id="KW-0479">Metal-binding</keyword>
<dbReference type="Proteomes" id="UP000000269">
    <property type="component" value="Chromosome"/>
</dbReference>
<accession>A8MIL2</accession>
<proteinExistence type="predicted"/>
<evidence type="ECO:0000256" key="3">
    <source>
        <dbReference type="SAM" id="MobiDB-lite"/>
    </source>
</evidence>
<keyword evidence="6" id="KW-1185">Reference proteome</keyword>
<dbReference type="GO" id="GO:0005975">
    <property type="term" value="P:carbohydrate metabolic process"/>
    <property type="evidence" value="ECO:0007669"/>
    <property type="project" value="InterPro"/>
</dbReference>
<dbReference type="EMBL" id="CP000853">
    <property type="protein sequence ID" value="ABW19644.1"/>
    <property type="molecule type" value="Genomic_DNA"/>
</dbReference>
<dbReference type="HOGENOM" id="CLU_021264_2_3_9"/>
<dbReference type="SUPFAM" id="SSF88713">
    <property type="entry name" value="Glycoside hydrolase/deacetylase"/>
    <property type="match status" value="1"/>
</dbReference>
<dbReference type="InterPro" id="IPR011330">
    <property type="entry name" value="Glyco_hydro/deAcase_b/a-brl"/>
</dbReference>
<name>A8MIL2_ALKOO</name>
<sequence length="292" mass="32682">MKRWIFNIVIVIILGILVVGCTAVGAVNLPKDPKSGEENSVEISPNDEETIKKEKDSVEKVTETEPTEGLEVDKKENLEEKEKTPPREIENKIHYSGDGSKKLVALTFDDGPESTYTSQILEILEGYGIKVTFFVVGQNAEKHPEVLKLIHDQGHEIGNHSWSHKYLPKLSKSNVEKEVLMTEKVIREAIGEHAPLLRPPYGALKQQGIEQMSSLGYHVVNWSVDTRDWAGTSEEQMMNYIKNQLKPGGIILMHNAGNPASIKNTVSSLPTIIDWILEQGYEFVTVSEILNL</sequence>
<protein>
    <submittedName>
        <fullName evidence="5">Polysaccharide deacetylase</fullName>
    </submittedName>
</protein>
<reference evidence="6" key="1">
    <citation type="submission" date="2007-10" db="EMBL/GenBank/DDBJ databases">
        <title>Complete genome of Alkaliphilus oremlandii OhILAs.</title>
        <authorList>
            <person name="Copeland A."/>
            <person name="Lucas S."/>
            <person name="Lapidus A."/>
            <person name="Barry K."/>
            <person name="Detter J.C."/>
            <person name="Glavina del Rio T."/>
            <person name="Hammon N."/>
            <person name="Israni S."/>
            <person name="Dalin E."/>
            <person name="Tice H."/>
            <person name="Pitluck S."/>
            <person name="Chain P."/>
            <person name="Malfatti S."/>
            <person name="Shin M."/>
            <person name="Vergez L."/>
            <person name="Schmutz J."/>
            <person name="Larimer F."/>
            <person name="Land M."/>
            <person name="Hauser L."/>
            <person name="Kyrpides N."/>
            <person name="Mikhailova N."/>
            <person name="Stolz J.F."/>
            <person name="Dawson A."/>
            <person name="Fisher E."/>
            <person name="Crable B."/>
            <person name="Perera E."/>
            <person name="Lisak J."/>
            <person name="Ranganathan M."/>
            <person name="Basu P."/>
            <person name="Richardson P."/>
        </authorList>
    </citation>
    <scope>NUCLEOTIDE SEQUENCE [LARGE SCALE GENOMIC DNA]</scope>
    <source>
        <strain evidence="6">OhILAs</strain>
    </source>
</reference>
<dbReference type="Gene3D" id="3.20.20.370">
    <property type="entry name" value="Glycoside hydrolase/deacetylase"/>
    <property type="match status" value="1"/>
</dbReference>
<evidence type="ECO:0000313" key="6">
    <source>
        <dbReference type="Proteomes" id="UP000000269"/>
    </source>
</evidence>
<dbReference type="InterPro" id="IPR002509">
    <property type="entry name" value="NODB_dom"/>
</dbReference>
<evidence type="ECO:0000313" key="5">
    <source>
        <dbReference type="EMBL" id="ABW19644.1"/>
    </source>
</evidence>
<feature type="compositionally biased region" description="Basic and acidic residues" evidence="3">
    <location>
        <begin position="49"/>
        <end position="63"/>
    </location>
</feature>
<evidence type="ECO:0000256" key="2">
    <source>
        <dbReference type="ARBA" id="ARBA00022801"/>
    </source>
</evidence>
<gene>
    <name evidence="5" type="ordered locus">Clos_2108</name>
</gene>
<dbReference type="STRING" id="350688.Clos_2108"/>
<dbReference type="CDD" id="cd10917">
    <property type="entry name" value="CE4_NodB_like_6s_7s"/>
    <property type="match status" value="1"/>
</dbReference>
<dbReference type="InterPro" id="IPR050248">
    <property type="entry name" value="Polysacc_deacetylase_ArnD"/>
</dbReference>
<dbReference type="GO" id="GO:0016810">
    <property type="term" value="F:hydrolase activity, acting on carbon-nitrogen (but not peptide) bonds"/>
    <property type="evidence" value="ECO:0007669"/>
    <property type="project" value="InterPro"/>
</dbReference>
<feature type="region of interest" description="Disordered" evidence="3">
    <location>
        <begin position="28"/>
        <end position="94"/>
    </location>
</feature>
<dbReference type="PANTHER" id="PTHR10587">
    <property type="entry name" value="GLYCOSYL TRANSFERASE-RELATED"/>
    <property type="match status" value="1"/>
</dbReference>
<dbReference type="GO" id="GO:0016020">
    <property type="term" value="C:membrane"/>
    <property type="evidence" value="ECO:0007669"/>
    <property type="project" value="TreeGrafter"/>
</dbReference>
<dbReference type="PANTHER" id="PTHR10587:SF133">
    <property type="entry name" value="CHITIN DEACETYLASE 1-RELATED"/>
    <property type="match status" value="1"/>
</dbReference>
<dbReference type="RefSeq" id="WP_012159953.1">
    <property type="nucleotide sequence ID" value="NC_009922.1"/>
</dbReference>
<dbReference type="OrthoDB" id="9806342at2"/>
<dbReference type="Pfam" id="PF01522">
    <property type="entry name" value="Polysacc_deac_1"/>
    <property type="match status" value="1"/>
</dbReference>